<organism evidence="8 9">
    <name type="scientific">Fluctibacter halophilus</name>
    <dbReference type="NCBI Taxonomy" id="226011"/>
    <lineage>
        <taxon>Bacteria</taxon>
        <taxon>Pseudomonadati</taxon>
        <taxon>Pseudomonadota</taxon>
        <taxon>Gammaproteobacteria</taxon>
        <taxon>Alteromonadales</taxon>
        <taxon>Alteromonadaceae</taxon>
        <taxon>Fluctibacter</taxon>
    </lineage>
</organism>
<dbReference type="Gene3D" id="1.10.10.10">
    <property type="entry name" value="Winged helix-like DNA-binding domain superfamily/Winged helix DNA-binding domain"/>
    <property type="match status" value="1"/>
</dbReference>
<keyword evidence="3 4" id="KW-0238">DNA-binding</keyword>
<dbReference type="InterPro" id="IPR050498">
    <property type="entry name" value="Ycf3"/>
</dbReference>
<dbReference type="SUPFAM" id="SSF48452">
    <property type="entry name" value="TPR-like"/>
    <property type="match status" value="2"/>
</dbReference>
<feature type="region of interest" description="Disordered" evidence="5">
    <location>
        <begin position="112"/>
        <end position="140"/>
    </location>
</feature>
<comment type="caution">
    <text evidence="8">The sequence shown here is derived from an EMBL/GenBank/DDBJ whole genome shotgun (WGS) entry which is preliminary data.</text>
</comment>
<proteinExistence type="predicted"/>
<evidence type="ECO:0000256" key="4">
    <source>
        <dbReference type="PROSITE-ProRule" id="PRU01091"/>
    </source>
</evidence>
<keyword evidence="2" id="KW-0802">TPR repeat</keyword>
<evidence type="ECO:0000259" key="7">
    <source>
        <dbReference type="PROSITE" id="PS51755"/>
    </source>
</evidence>
<dbReference type="SUPFAM" id="SSF46894">
    <property type="entry name" value="C-terminal effector domain of the bipartite response regulators"/>
    <property type="match status" value="1"/>
</dbReference>
<dbReference type="PROSITE" id="PS51755">
    <property type="entry name" value="OMPR_PHOB"/>
    <property type="match status" value="1"/>
</dbReference>
<dbReference type="Pfam" id="PF13181">
    <property type="entry name" value="TPR_8"/>
    <property type="match status" value="1"/>
</dbReference>
<dbReference type="SUPFAM" id="SSF81901">
    <property type="entry name" value="HCP-like"/>
    <property type="match status" value="1"/>
</dbReference>
<keyword evidence="9" id="KW-1185">Reference proteome</keyword>
<feature type="DNA-binding region" description="OmpR/PhoB-type" evidence="4">
    <location>
        <begin position="8"/>
        <end position="105"/>
    </location>
</feature>
<dbReference type="InterPro" id="IPR011990">
    <property type="entry name" value="TPR-like_helical_dom_sf"/>
</dbReference>
<protein>
    <submittedName>
        <fullName evidence="8">Winged helix-turn-helix domain-containing protein</fullName>
    </submittedName>
</protein>
<feature type="transmembrane region" description="Helical" evidence="6">
    <location>
        <begin position="148"/>
        <end position="165"/>
    </location>
</feature>
<dbReference type="InterPro" id="IPR001867">
    <property type="entry name" value="OmpR/PhoB-type_DNA-bd"/>
</dbReference>
<dbReference type="Gene3D" id="1.25.40.10">
    <property type="entry name" value="Tetratricopeptide repeat domain"/>
    <property type="match status" value="2"/>
</dbReference>
<dbReference type="InterPro" id="IPR019734">
    <property type="entry name" value="TPR_rpt"/>
</dbReference>
<sequence>MHHHSTENGSFTINDYIVDVGDNTVSDGVASQHVEPKAMSVLYELALNAGQTVSRQALLSSVWGDRVVVEEALTRTISQLRAIFNDSKDKQLIQTIPKKGYRLKARITWLQDDQRGSDTTPPSGDDPSAAIPSARPGNSDAGAHKRPMLIAFLALILAALLWWWYSSKTTEQSSSAQLQTPSIALLPLKNLSGDEQTLYLAEGLPDELLSHLAKLDALEIPSRYSTFALARKGLTTQELAEQLQVQFVLEGSVRKTNSAYNISVRLVDAASDRTVWAQTYQKALSDIFEVQSDIADNLVQAMLPEQNQQPVSDGNGSMPDVEAYQHYLKGIYWWMNGKTSEWFYRAESALSEATQRDPEFAAAHGALAYIYARYDYHDLYMDKATATQKSRQAIERALAIQPDETNALLARAILATSGAEFDTAQRALDKVLSANANHTTALYLNAELALARNQPDMALTFSEQALRADPLSPWVNVNLAIVHFWRGELEQALAYTHKATDIDSQYTWAYVWRAKILEQQGKLADAITAMQQCLAIDQGSPTNTAYLGLLYLQLGMTQQAQQYFAQTATLYGDSNDARLWRSFTRFVMPQRDDDIAIQLLEQSELLDNRMFSLLPLLYQKYVFTEQRSRGVTFFKQRLQPNSRTIANYRNQHAINGLVNLLEDSRGQGADWRTVLTHLNNTLPETLQVTDTYRFIKAHTDNRATPVYSELAQPYTQNQWWPWVWIYPEAHSPELEAMRQQQRLKLTGTSSPTK</sequence>
<dbReference type="PANTHER" id="PTHR44858:SF1">
    <property type="entry name" value="UDP-N-ACETYLGLUCOSAMINE--PEPTIDE N-ACETYLGLUCOSAMINYLTRANSFERASE SPINDLY-RELATED"/>
    <property type="match status" value="1"/>
</dbReference>
<dbReference type="SMART" id="SM00862">
    <property type="entry name" value="Trans_reg_C"/>
    <property type="match status" value="1"/>
</dbReference>
<evidence type="ECO:0000256" key="3">
    <source>
        <dbReference type="ARBA" id="ARBA00023125"/>
    </source>
</evidence>
<keyword evidence="6" id="KW-0472">Membrane</keyword>
<dbReference type="CDD" id="cd00383">
    <property type="entry name" value="trans_reg_C"/>
    <property type="match status" value="1"/>
</dbReference>
<evidence type="ECO:0000256" key="1">
    <source>
        <dbReference type="ARBA" id="ARBA00022737"/>
    </source>
</evidence>
<keyword evidence="1" id="KW-0677">Repeat</keyword>
<evidence type="ECO:0000313" key="8">
    <source>
        <dbReference type="EMBL" id="MCC2617285.1"/>
    </source>
</evidence>
<dbReference type="SMART" id="SM00028">
    <property type="entry name" value="TPR"/>
    <property type="match status" value="5"/>
</dbReference>
<evidence type="ECO:0000256" key="5">
    <source>
        <dbReference type="SAM" id="MobiDB-lite"/>
    </source>
</evidence>
<name>A0ABS8G9S4_9ALTE</name>
<feature type="domain" description="OmpR/PhoB-type" evidence="7">
    <location>
        <begin position="8"/>
        <end position="105"/>
    </location>
</feature>
<gene>
    <name evidence="8" type="ORF">LJ739_13610</name>
</gene>
<keyword evidence="6" id="KW-0812">Transmembrane</keyword>
<evidence type="ECO:0000313" key="9">
    <source>
        <dbReference type="Proteomes" id="UP001520878"/>
    </source>
</evidence>
<dbReference type="Proteomes" id="UP001520878">
    <property type="component" value="Unassembled WGS sequence"/>
</dbReference>
<dbReference type="InterPro" id="IPR016032">
    <property type="entry name" value="Sig_transdc_resp-reg_C-effctor"/>
</dbReference>
<dbReference type="EMBL" id="JAJEWP010000004">
    <property type="protein sequence ID" value="MCC2617285.1"/>
    <property type="molecule type" value="Genomic_DNA"/>
</dbReference>
<reference evidence="8 9" key="1">
    <citation type="submission" date="2021-10" db="EMBL/GenBank/DDBJ databases">
        <title>Draft genome of Aestuariibacter halophilus JC2043.</title>
        <authorList>
            <person name="Emsley S.A."/>
            <person name="Pfannmuller K.M."/>
            <person name="Ushijima B."/>
            <person name="Saw J.H."/>
            <person name="Videau P."/>
        </authorList>
    </citation>
    <scope>NUCLEOTIDE SEQUENCE [LARGE SCALE GENOMIC DNA]</scope>
    <source>
        <strain evidence="8 9">JC2043</strain>
    </source>
</reference>
<dbReference type="Pfam" id="PF00486">
    <property type="entry name" value="Trans_reg_C"/>
    <property type="match status" value="1"/>
</dbReference>
<keyword evidence="6" id="KW-1133">Transmembrane helix</keyword>
<dbReference type="RefSeq" id="WP_229161314.1">
    <property type="nucleotide sequence ID" value="NZ_JAJEWP010000004.1"/>
</dbReference>
<evidence type="ECO:0000256" key="6">
    <source>
        <dbReference type="SAM" id="Phobius"/>
    </source>
</evidence>
<dbReference type="InterPro" id="IPR036388">
    <property type="entry name" value="WH-like_DNA-bd_sf"/>
</dbReference>
<dbReference type="PANTHER" id="PTHR44858">
    <property type="entry name" value="TETRATRICOPEPTIDE REPEAT PROTEIN 6"/>
    <property type="match status" value="1"/>
</dbReference>
<evidence type="ECO:0000256" key="2">
    <source>
        <dbReference type="ARBA" id="ARBA00022803"/>
    </source>
</evidence>
<accession>A0ABS8G9S4</accession>
<dbReference type="Gene3D" id="3.40.50.10070">
    <property type="entry name" value="TolB, N-terminal domain"/>
    <property type="match status" value="1"/>
</dbReference>